<feature type="domain" description="VWFA" evidence="1">
    <location>
        <begin position="129"/>
        <end position="248"/>
    </location>
</feature>
<dbReference type="InterPro" id="IPR036465">
    <property type="entry name" value="vWFA_dom_sf"/>
</dbReference>
<comment type="caution">
    <text evidence="2">The sequence shown here is derived from an EMBL/GenBank/DDBJ whole genome shotgun (WGS) entry which is preliminary data.</text>
</comment>
<dbReference type="SUPFAM" id="SSF53300">
    <property type="entry name" value="vWA-like"/>
    <property type="match status" value="2"/>
</dbReference>
<evidence type="ECO:0000313" key="2">
    <source>
        <dbReference type="EMBL" id="MFC7748939.1"/>
    </source>
</evidence>
<dbReference type="PROSITE" id="PS50234">
    <property type="entry name" value="VWFA"/>
    <property type="match status" value="1"/>
</dbReference>
<reference evidence="3" key="1">
    <citation type="journal article" date="2019" name="Int. J. Syst. Evol. Microbiol.">
        <title>The Global Catalogue of Microorganisms (GCM) 10K type strain sequencing project: providing services to taxonomists for standard genome sequencing and annotation.</title>
        <authorList>
            <consortium name="The Broad Institute Genomics Platform"/>
            <consortium name="The Broad Institute Genome Sequencing Center for Infectious Disease"/>
            <person name="Wu L."/>
            <person name="Ma J."/>
        </authorList>
    </citation>
    <scope>NUCLEOTIDE SEQUENCE [LARGE SCALE GENOMIC DNA]</scope>
    <source>
        <strain evidence="3">JCM 18657</strain>
    </source>
</reference>
<dbReference type="InterPro" id="IPR002035">
    <property type="entry name" value="VWF_A"/>
</dbReference>
<dbReference type="EMBL" id="JBHTGQ010000005">
    <property type="protein sequence ID" value="MFC7748939.1"/>
    <property type="molecule type" value="Genomic_DNA"/>
</dbReference>
<protein>
    <submittedName>
        <fullName evidence="2">VWA domain-containing protein</fullName>
    </submittedName>
</protein>
<dbReference type="RefSeq" id="WP_138790361.1">
    <property type="nucleotide sequence ID" value="NZ_JBHTGQ010000005.1"/>
</dbReference>
<proteinExistence type="predicted"/>
<dbReference type="Gene3D" id="3.40.50.410">
    <property type="entry name" value="von Willebrand factor, type A domain"/>
    <property type="match status" value="1"/>
</dbReference>
<dbReference type="Pfam" id="PF13519">
    <property type="entry name" value="VWA_2"/>
    <property type="match status" value="1"/>
</dbReference>
<sequence>MNQILLITDGCSNAGGSPAAAAAVAKAEGITVNVIGLLGGDEFDERGAEEVSAIAGAGGGIARLVQPKLLSRTVQMMTRRTAVQTVQHAVERELRQILGQDKPLEALPPEQRGQVVQLIDDRSETLSLRVALVIDTSASMKPKLGAVREAIQDLMLSLRAREGSSEICVFHFPGRSGEADLSLPWTSELANVERMFYNLDMRGTTPTGPALLRATDYLSARIEGGKTAETADRSEVAAKDGMLGDYVV</sequence>
<gene>
    <name evidence="2" type="ORF">ACFQWB_03125</name>
</gene>
<organism evidence="2 3">
    <name type="scientific">Paenibacillus thermoaerophilus</name>
    <dbReference type="NCBI Taxonomy" id="1215385"/>
    <lineage>
        <taxon>Bacteria</taxon>
        <taxon>Bacillati</taxon>
        <taxon>Bacillota</taxon>
        <taxon>Bacilli</taxon>
        <taxon>Bacillales</taxon>
        <taxon>Paenibacillaceae</taxon>
        <taxon>Paenibacillus</taxon>
    </lineage>
</organism>
<evidence type="ECO:0000259" key="1">
    <source>
        <dbReference type="PROSITE" id="PS50234"/>
    </source>
</evidence>
<accession>A0ABW2UYK7</accession>
<keyword evidence="3" id="KW-1185">Reference proteome</keyword>
<dbReference type="CDD" id="cd00198">
    <property type="entry name" value="vWFA"/>
    <property type="match status" value="1"/>
</dbReference>
<name>A0ABW2UYK7_9BACL</name>
<evidence type="ECO:0000313" key="3">
    <source>
        <dbReference type="Proteomes" id="UP001596528"/>
    </source>
</evidence>
<dbReference type="Proteomes" id="UP001596528">
    <property type="component" value="Unassembled WGS sequence"/>
</dbReference>